<dbReference type="SUPFAM" id="SSF51126">
    <property type="entry name" value="Pectin lyase-like"/>
    <property type="match status" value="1"/>
</dbReference>
<sequence>MNLKFLRTIHFSFCAIILLLCLSCKAQESVVWKDFKTAKKDGTEPILPDFSYAGYKYSEVEIPHVNYKTFNVTHFGAIANDTQSDKEAIKKAILEAKKNGNGVIYFPKGKYYINTEADDESIIKINASNIVFRGEDKENTILFFEKDLPPSNPDKLWSCPNAIQVSTSKKDNVLTTIVSDSKRETHTIQVKDASKIKKGDWIVLEVLNNSEDLINYDLGTLKPEKKWKSLLEKGVKVNERHQVAEVNNNTISLVSPIHYDIKSKHHWTVSSFEHVNHTGFENLTFQGNWLKKFVHHRSAQDDGGWSILKISKAVDSWVKDCTFKNVSNGVSFSSSASCTALNVTIEGNYGHSAMHASGSTGILMANINDAAGMHHSIGVGGGSTTATVIWRSKYASHTSFESHASQPRCTLFDNVEGGFFQGRAGGAIQNLPNHGKYLVLWNFKETDEPETDFRFVATDTWYWRIVPPIIVGFHGAGTTFKEDEVQIIESLGKPVQPESLFEEQLKLRLGKLPKWIIDIKNNKKK</sequence>
<name>A0A4S1E2W7_9FLAO</name>
<keyword evidence="1" id="KW-0732">Signal</keyword>
<evidence type="ECO:0000313" key="5">
    <source>
        <dbReference type="Proteomes" id="UP000307602"/>
    </source>
</evidence>
<dbReference type="InterPro" id="IPR032532">
    <property type="entry name" value="DUF4955"/>
</dbReference>
<feature type="domain" description="DUF4955" evidence="3">
    <location>
        <begin position="372"/>
        <end position="518"/>
    </location>
</feature>
<protein>
    <submittedName>
        <fullName evidence="4">DUF4955 domain-containing protein</fullName>
    </submittedName>
</protein>
<dbReference type="Pfam" id="PF12708">
    <property type="entry name" value="Pect-lyase_RHGA_epim"/>
    <property type="match status" value="1"/>
</dbReference>
<dbReference type="EMBL" id="SRSO01000001">
    <property type="protein sequence ID" value="TGV04765.1"/>
    <property type="molecule type" value="Genomic_DNA"/>
</dbReference>
<gene>
    <name evidence="4" type="ORF">EM932_01175</name>
</gene>
<feature type="chain" id="PRO_5020944849" evidence="1">
    <location>
        <begin position="27"/>
        <end position="525"/>
    </location>
</feature>
<dbReference type="InterPro" id="IPR012334">
    <property type="entry name" value="Pectin_lyas_fold"/>
</dbReference>
<feature type="signal peptide" evidence="1">
    <location>
        <begin position="1"/>
        <end position="26"/>
    </location>
</feature>
<dbReference type="Proteomes" id="UP000307602">
    <property type="component" value="Unassembled WGS sequence"/>
</dbReference>
<dbReference type="Gene3D" id="2.160.20.10">
    <property type="entry name" value="Single-stranded right-handed beta-helix, Pectin lyase-like"/>
    <property type="match status" value="2"/>
</dbReference>
<evidence type="ECO:0000259" key="2">
    <source>
        <dbReference type="Pfam" id="PF12708"/>
    </source>
</evidence>
<reference evidence="4 5" key="1">
    <citation type="submission" date="2019-04" db="EMBL/GenBank/DDBJ databases">
        <authorList>
            <person name="Liu A."/>
        </authorList>
    </citation>
    <scope>NUCLEOTIDE SEQUENCE [LARGE SCALE GENOMIC DNA]</scope>
    <source>
        <strain evidence="4 5">RZ03</strain>
    </source>
</reference>
<dbReference type="InterPro" id="IPR011050">
    <property type="entry name" value="Pectin_lyase_fold/virulence"/>
</dbReference>
<feature type="domain" description="Rhamnogalacturonase A/B/Epimerase-like pectate lyase" evidence="2">
    <location>
        <begin position="70"/>
        <end position="142"/>
    </location>
</feature>
<evidence type="ECO:0000259" key="3">
    <source>
        <dbReference type="Pfam" id="PF16315"/>
    </source>
</evidence>
<dbReference type="InterPro" id="IPR024535">
    <property type="entry name" value="RHGA/B-epi-like_pectate_lyase"/>
</dbReference>
<dbReference type="RefSeq" id="WP_135874632.1">
    <property type="nucleotide sequence ID" value="NZ_SRSO01000001.1"/>
</dbReference>
<dbReference type="AlphaFoldDB" id="A0A4S1E2W7"/>
<dbReference type="Pfam" id="PF16315">
    <property type="entry name" value="DUF4955"/>
    <property type="match status" value="1"/>
</dbReference>
<dbReference type="OrthoDB" id="188639at2"/>
<evidence type="ECO:0000313" key="4">
    <source>
        <dbReference type="EMBL" id="TGV04765.1"/>
    </source>
</evidence>
<evidence type="ECO:0000256" key="1">
    <source>
        <dbReference type="SAM" id="SignalP"/>
    </source>
</evidence>
<proteinExistence type="predicted"/>
<organism evidence="4 5">
    <name type="scientific">Flavivirga rizhaonensis</name>
    <dbReference type="NCBI Taxonomy" id="2559571"/>
    <lineage>
        <taxon>Bacteria</taxon>
        <taxon>Pseudomonadati</taxon>
        <taxon>Bacteroidota</taxon>
        <taxon>Flavobacteriia</taxon>
        <taxon>Flavobacteriales</taxon>
        <taxon>Flavobacteriaceae</taxon>
        <taxon>Flavivirga</taxon>
    </lineage>
</organism>
<keyword evidence="5" id="KW-1185">Reference proteome</keyword>
<comment type="caution">
    <text evidence="4">The sequence shown here is derived from an EMBL/GenBank/DDBJ whole genome shotgun (WGS) entry which is preliminary data.</text>
</comment>
<accession>A0A4S1E2W7</accession>